<dbReference type="AlphaFoldDB" id="A0A9P7N2D6"/>
<sequence length="487" mass="51744">MMVTAYRISNEARRYKLPLAQHTSLPSNLNPKHRGLLRYSQTTNTMSDIEKTEESSVPRKRIAVACGRCRQRKIRCSGDNGTGAACTNCKTAGAERCQFLRVSSLVVLGGRPENTSYDLPLSQSTANRHPALSPTVPSLPLPYASAMMANMGHGSEADQHEMPYGCVQRPYDQAQGWNQGFGGDHGIYSPSPSMMNEQLSMMGSYRSPLPTAARRDVLYVNADGSVYDYNTGLEYASTDIDIRSTTAPDLSNAFQSGMSRFSSNNALVDHPGRCVAIPADRSRSGSSHPDALTDRRPSPLGPGAQGPASMADIFGSYHGYESGSSVDHSSASLSTGPSPPCSSRSGALADRRTSPLAAVAAEGVASMMEMHGSYRGYDTGTYSGNSIDRGGAAGIYTGTPPDELLVHDGALRSSIPADYYRYGEPSPERGSQPSRGSGMSLEEVHYFPPALGRAGCYVDNGNGNGNGLASPNNGVGDGRGTPFPELR</sequence>
<dbReference type="GO" id="GO:0000981">
    <property type="term" value="F:DNA-binding transcription factor activity, RNA polymerase II-specific"/>
    <property type="evidence" value="ECO:0007669"/>
    <property type="project" value="InterPro"/>
</dbReference>
<name>A0A9P7N2D6_9HYPO</name>
<feature type="compositionally biased region" description="Polar residues" evidence="2">
    <location>
        <begin position="325"/>
        <end position="345"/>
    </location>
</feature>
<dbReference type="InterPro" id="IPR001138">
    <property type="entry name" value="Zn2Cys6_DnaBD"/>
</dbReference>
<dbReference type="SMART" id="SM00066">
    <property type="entry name" value="GAL4"/>
    <property type="match status" value="1"/>
</dbReference>
<evidence type="ECO:0000256" key="2">
    <source>
        <dbReference type="SAM" id="MobiDB-lite"/>
    </source>
</evidence>
<comment type="caution">
    <text evidence="4">The sequence shown here is derived from an EMBL/GenBank/DDBJ whole genome shotgun (WGS) entry which is preliminary data.</text>
</comment>
<gene>
    <name evidence="4" type="ORF">E4U56_006275</name>
</gene>
<dbReference type="SUPFAM" id="SSF57701">
    <property type="entry name" value="Zn2/Cys6 DNA-binding domain"/>
    <property type="match status" value="1"/>
</dbReference>
<dbReference type="OrthoDB" id="5394557at2759"/>
<evidence type="ECO:0000259" key="3">
    <source>
        <dbReference type="PROSITE" id="PS50048"/>
    </source>
</evidence>
<accession>A0A9P7N2D6</accession>
<keyword evidence="1" id="KW-0539">Nucleus</keyword>
<evidence type="ECO:0000313" key="4">
    <source>
        <dbReference type="EMBL" id="KAG5977927.1"/>
    </source>
</evidence>
<dbReference type="InterPro" id="IPR050987">
    <property type="entry name" value="AtrR-like"/>
</dbReference>
<evidence type="ECO:0000256" key="1">
    <source>
        <dbReference type="ARBA" id="ARBA00023242"/>
    </source>
</evidence>
<feature type="region of interest" description="Disordered" evidence="2">
    <location>
        <begin position="276"/>
        <end position="312"/>
    </location>
</feature>
<dbReference type="Pfam" id="PF00172">
    <property type="entry name" value="Zn_clus"/>
    <property type="match status" value="1"/>
</dbReference>
<feature type="region of interest" description="Disordered" evidence="2">
    <location>
        <begin position="458"/>
        <end position="487"/>
    </location>
</feature>
<dbReference type="InterPro" id="IPR036864">
    <property type="entry name" value="Zn2-C6_fun-type_DNA-bd_sf"/>
</dbReference>
<protein>
    <recommendedName>
        <fullName evidence="3">Zn(2)-C6 fungal-type domain-containing protein</fullName>
    </recommendedName>
</protein>
<organism evidence="4 5">
    <name type="scientific">Claviceps arundinis</name>
    <dbReference type="NCBI Taxonomy" id="1623583"/>
    <lineage>
        <taxon>Eukaryota</taxon>
        <taxon>Fungi</taxon>
        <taxon>Dikarya</taxon>
        <taxon>Ascomycota</taxon>
        <taxon>Pezizomycotina</taxon>
        <taxon>Sordariomycetes</taxon>
        <taxon>Hypocreomycetidae</taxon>
        <taxon>Hypocreales</taxon>
        <taxon>Clavicipitaceae</taxon>
        <taxon>Claviceps</taxon>
    </lineage>
</organism>
<dbReference type="GO" id="GO:0008270">
    <property type="term" value="F:zinc ion binding"/>
    <property type="evidence" value="ECO:0007669"/>
    <property type="project" value="InterPro"/>
</dbReference>
<dbReference type="CDD" id="cd00067">
    <property type="entry name" value="GAL4"/>
    <property type="match status" value="1"/>
</dbReference>
<dbReference type="PROSITE" id="PS00463">
    <property type="entry name" value="ZN2_CY6_FUNGAL_1"/>
    <property type="match status" value="1"/>
</dbReference>
<dbReference type="PANTHER" id="PTHR46910">
    <property type="entry name" value="TRANSCRIPTION FACTOR PDR1"/>
    <property type="match status" value="1"/>
</dbReference>
<feature type="domain" description="Zn(2)-C6 fungal-type" evidence="3">
    <location>
        <begin position="65"/>
        <end position="99"/>
    </location>
</feature>
<dbReference type="EMBL" id="SRPS01000005">
    <property type="protein sequence ID" value="KAG5977927.1"/>
    <property type="molecule type" value="Genomic_DNA"/>
</dbReference>
<dbReference type="Proteomes" id="UP000784919">
    <property type="component" value="Unassembled WGS sequence"/>
</dbReference>
<proteinExistence type="predicted"/>
<evidence type="ECO:0000313" key="5">
    <source>
        <dbReference type="Proteomes" id="UP000784919"/>
    </source>
</evidence>
<dbReference type="Gene3D" id="4.10.240.10">
    <property type="entry name" value="Zn(2)-C6 fungal-type DNA-binding domain"/>
    <property type="match status" value="1"/>
</dbReference>
<feature type="region of interest" description="Disordered" evidence="2">
    <location>
        <begin position="325"/>
        <end position="354"/>
    </location>
</feature>
<dbReference type="PANTHER" id="PTHR46910:SF38">
    <property type="entry name" value="ZN(2)-C6 FUNGAL-TYPE DOMAIN-CONTAINING PROTEIN"/>
    <property type="match status" value="1"/>
</dbReference>
<reference evidence="4" key="1">
    <citation type="journal article" date="2020" name="bioRxiv">
        <title>Whole genome comparisons of ergot fungi reveals the divergence and evolution of species within the genus Claviceps are the result of varying mechanisms driving genome evolution and host range expansion.</title>
        <authorList>
            <person name="Wyka S.A."/>
            <person name="Mondo S.J."/>
            <person name="Liu M."/>
            <person name="Dettman J."/>
            <person name="Nalam V."/>
            <person name="Broders K.D."/>
        </authorList>
    </citation>
    <scope>NUCLEOTIDE SEQUENCE</scope>
    <source>
        <strain evidence="4">CCC 1102</strain>
    </source>
</reference>
<dbReference type="PROSITE" id="PS50048">
    <property type="entry name" value="ZN2_CY6_FUNGAL_2"/>
    <property type="match status" value="1"/>
</dbReference>